<dbReference type="AlphaFoldDB" id="A0AAJ7TE34"/>
<comment type="subcellular location">
    <subcellularLocation>
        <location evidence="1">Membrane</location>
        <topology evidence="1">Multi-pass membrane protein</topology>
    </subcellularLocation>
</comment>
<keyword evidence="3" id="KW-1133">Transmembrane helix</keyword>
<dbReference type="Proteomes" id="UP001318040">
    <property type="component" value="Chromosome 22"/>
</dbReference>
<evidence type="ECO:0000256" key="2">
    <source>
        <dbReference type="ARBA" id="ARBA00022692"/>
    </source>
</evidence>
<protein>
    <recommendedName>
        <fullName evidence="5">Transmembrane protein 254</fullName>
    </recommendedName>
</protein>
<dbReference type="PANTHER" id="PTHR34104">
    <property type="entry name" value="TRANSMEMBRANE PROTEIN 254"/>
    <property type="match status" value="1"/>
</dbReference>
<proteinExistence type="predicted"/>
<accession>A0AAJ7TE34</accession>
<dbReference type="CTD" id="80195"/>
<evidence type="ECO:0000256" key="5">
    <source>
        <dbReference type="ARBA" id="ARBA00034834"/>
    </source>
</evidence>
<keyword evidence="4" id="KW-0472">Membrane</keyword>
<reference evidence="7" key="1">
    <citation type="submission" date="2025-08" db="UniProtKB">
        <authorList>
            <consortium name="RefSeq"/>
        </authorList>
    </citation>
    <scope>IDENTIFICATION</scope>
    <source>
        <tissue evidence="7">Sperm</tissue>
    </source>
</reference>
<evidence type="ECO:0000313" key="6">
    <source>
        <dbReference type="Proteomes" id="UP001318040"/>
    </source>
</evidence>
<evidence type="ECO:0000256" key="3">
    <source>
        <dbReference type="ARBA" id="ARBA00022989"/>
    </source>
</evidence>
<organism evidence="6 7">
    <name type="scientific">Petromyzon marinus</name>
    <name type="common">Sea lamprey</name>
    <dbReference type="NCBI Taxonomy" id="7757"/>
    <lineage>
        <taxon>Eukaryota</taxon>
        <taxon>Metazoa</taxon>
        <taxon>Chordata</taxon>
        <taxon>Craniata</taxon>
        <taxon>Vertebrata</taxon>
        <taxon>Cyclostomata</taxon>
        <taxon>Hyperoartia</taxon>
        <taxon>Petromyzontiformes</taxon>
        <taxon>Petromyzontidae</taxon>
        <taxon>Petromyzon</taxon>
    </lineage>
</organism>
<name>A0AAJ7TE34_PETMA</name>
<dbReference type="GO" id="GO:0016020">
    <property type="term" value="C:membrane"/>
    <property type="evidence" value="ECO:0007669"/>
    <property type="project" value="UniProtKB-SubCell"/>
</dbReference>
<dbReference type="KEGG" id="pmrn:116944996"/>
<evidence type="ECO:0000256" key="1">
    <source>
        <dbReference type="ARBA" id="ARBA00004141"/>
    </source>
</evidence>
<keyword evidence="6" id="KW-1185">Reference proteome</keyword>
<sequence length="127" mass="14287">MAPQPGPEYFRRTGLGAVTAISLGLGLYTNQEYKAVVLAPKSIPYESLGFFGSFLQYLTVNHYGKLYFGYYLTWIIHGVEALYTYKLAGDKGLTSSTRLKWSLQTLLFGIFSLKFLNAYQPPKPKRG</sequence>
<dbReference type="Pfam" id="PF14934">
    <property type="entry name" value="TMEM254"/>
    <property type="match status" value="1"/>
</dbReference>
<keyword evidence="2 7" id="KW-0812">Transmembrane</keyword>
<dbReference type="InterPro" id="IPR028110">
    <property type="entry name" value="TMEM254"/>
</dbReference>
<evidence type="ECO:0000256" key="4">
    <source>
        <dbReference type="ARBA" id="ARBA00023136"/>
    </source>
</evidence>
<dbReference type="RefSeq" id="XP_032814907.1">
    <property type="nucleotide sequence ID" value="XM_032959016.1"/>
</dbReference>
<gene>
    <name evidence="7" type="primary">TMEM254</name>
</gene>
<evidence type="ECO:0000313" key="7">
    <source>
        <dbReference type="RefSeq" id="XP_032814907.1"/>
    </source>
</evidence>
<dbReference type="PANTHER" id="PTHR34104:SF3">
    <property type="entry name" value="TRANSMEMBRANE PROTEIN 254"/>
    <property type="match status" value="1"/>
</dbReference>